<dbReference type="InterPro" id="IPR036291">
    <property type="entry name" value="NAD(P)-bd_dom_sf"/>
</dbReference>
<proteinExistence type="inferred from homology"/>
<dbReference type="Proteomes" id="UP000664303">
    <property type="component" value="Unassembled WGS sequence"/>
</dbReference>
<dbReference type="PRINTS" id="PR00080">
    <property type="entry name" value="SDRFAMILY"/>
</dbReference>
<evidence type="ECO:0000256" key="1">
    <source>
        <dbReference type="ARBA" id="ARBA00006484"/>
    </source>
</evidence>
<sequence length="249" mass="26362">MEKTVALVTGASSGIGEQYCRALAARCDRIIAVARRGERLRALADDLAGQAEVVPVVADLGTVEGVARTLEALRQRGPVRYLVNNAGFSTLGPVARSDIARELDMVRLHIDACVSLCRGALPFMLEAGAGYIVNVASVGVFVPMRSTAVYGACKAFLASYSQSLQEEVAAAGIAVQCLCPGLTHTGIHHTEEFAGFDKSRFPEAMWMDVPAVVDASLAALDSGRVLVVPGEHNLQLVREGLQGQLDSIQ</sequence>
<evidence type="ECO:0000256" key="3">
    <source>
        <dbReference type="RuleBase" id="RU000363"/>
    </source>
</evidence>
<evidence type="ECO:0000256" key="2">
    <source>
        <dbReference type="ARBA" id="ARBA00023002"/>
    </source>
</evidence>
<gene>
    <name evidence="4" type="ORF">JYP50_17715</name>
</gene>
<dbReference type="PRINTS" id="PR00081">
    <property type="entry name" value="GDHRDH"/>
</dbReference>
<comment type="caution">
    <text evidence="4">The sequence shown here is derived from an EMBL/GenBank/DDBJ whole genome shotgun (WGS) entry which is preliminary data.</text>
</comment>
<dbReference type="RefSeq" id="WP_206561893.1">
    <property type="nucleotide sequence ID" value="NZ_JAFKCZ010000015.1"/>
</dbReference>
<protein>
    <submittedName>
        <fullName evidence="4">SDR family NAD(P)-dependent oxidoreductase</fullName>
    </submittedName>
</protein>
<dbReference type="CDD" id="cd05233">
    <property type="entry name" value="SDR_c"/>
    <property type="match status" value="1"/>
</dbReference>
<dbReference type="Gene3D" id="3.40.50.720">
    <property type="entry name" value="NAD(P)-binding Rossmann-like Domain"/>
    <property type="match status" value="1"/>
</dbReference>
<reference evidence="4" key="1">
    <citation type="submission" date="2021-02" db="EMBL/GenBank/DDBJ databases">
        <title>PHA producing bacteria isolated from coastal sediment in Guangdong, Shenzhen.</title>
        <authorList>
            <person name="Zheng W."/>
            <person name="Yu S."/>
            <person name="Huang Y."/>
        </authorList>
    </citation>
    <scope>NUCLEOTIDE SEQUENCE</scope>
    <source>
        <strain evidence="4">TN14-10</strain>
    </source>
</reference>
<name>A0A939DHN4_9GAMM</name>
<dbReference type="SUPFAM" id="SSF51735">
    <property type="entry name" value="NAD(P)-binding Rossmann-fold domains"/>
    <property type="match status" value="1"/>
</dbReference>
<dbReference type="InterPro" id="IPR002347">
    <property type="entry name" value="SDR_fam"/>
</dbReference>
<dbReference type="AlphaFoldDB" id="A0A939DHN4"/>
<dbReference type="InterPro" id="IPR020904">
    <property type="entry name" value="Sc_DH/Rdtase_CS"/>
</dbReference>
<keyword evidence="2" id="KW-0560">Oxidoreductase</keyword>
<dbReference type="EMBL" id="JAFKCZ010000015">
    <property type="protein sequence ID" value="MBN7798443.1"/>
    <property type="molecule type" value="Genomic_DNA"/>
</dbReference>
<dbReference type="PANTHER" id="PTHR44196:SF2">
    <property type="entry name" value="SHORT-CHAIN DEHYDROGENASE-RELATED"/>
    <property type="match status" value="1"/>
</dbReference>
<keyword evidence="5" id="KW-1185">Reference proteome</keyword>
<comment type="similarity">
    <text evidence="1 3">Belongs to the short-chain dehydrogenases/reductases (SDR) family.</text>
</comment>
<dbReference type="GO" id="GO:0016491">
    <property type="term" value="F:oxidoreductase activity"/>
    <property type="evidence" value="ECO:0007669"/>
    <property type="project" value="UniProtKB-KW"/>
</dbReference>
<organism evidence="4 5">
    <name type="scientific">Parahaliea mediterranea</name>
    <dbReference type="NCBI Taxonomy" id="651086"/>
    <lineage>
        <taxon>Bacteria</taxon>
        <taxon>Pseudomonadati</taxon>
        <taxon>Pseudomonadota</taxon>
        <taxon>Gammaproteobacteria</taxon>
        <taxon>Cellvibrionales</taxon>
        <taxon>Halieaceae</taxon>
        <taxon>Parahaliea</taxon>
    </lineage>
</organism>
<dbReference type="GO" id="GO:0016020">
    <property type="term" value="C:membrane"/>
    <property type="evidence" value="ECO:0007669"/>
    <property type="project" value="TreeGrafter"/>
</dbReference>
<dbReference type="PANTHER" id="PTHR44196">
    <property type="entry name" value="DEHYDROGENASE/REDUCTASE SDR FAMILY MEMBER 7B"/>
    <property type="match status" value="1"/>
</dbReference>
<dbReference type="Pfam" id="PF00106">
    <property type="entry name" value="adh_short"/>
    <property type="match status" value="1"/>
</dbReference>
<dbReference type="PROSITE" id="PS00061">
    <property type="entry name" value="ADH_SHORT"/>
    <property type="match status" value="1"/>
</dbReference>
<dbReference type="PIRSF" id="PIRSF000126">
    <property type="entry name" value="11-beta-HSD1"/>
    <property type="match status" value="1"/>
</dbReference>
<accession>A0A939DHN4</accession>
<evidence type="ECO:0000313" key="5">
    <source>
        <dbReference type="Proteomes" id="UP000664303"/>
    </source>
</evidence>
<evidence type="ECO:0000313" key="4">
    <source>
        <dbReference type="EMBL" id="MBN7798443.1"/>
    </source>
</evidence>